<reference evidence="2 3" key="1">
    <citation type="submission" date="2018-10" db="EMBL/GenBank/DDBJ databases">
        <title>Genome assembly for a Yunnan-Guizhou Plateau 3E fish, Anabarilius grahami (Regan), and its evolutionary and genetic applications.</title>
        <authorList>
            <person name="Jiang W."/>
        </authorList>
    </citation>
    <scope>NUCLEOTIDE SEQUENCE [LARGE SCALE GENOMIC DNA]</scope>
    <source>
        <strain evidence="2">AG-KIZ</strain>
        <tissue evidence="2">Muscle</tissue>
    </source>
</reference>
<feature type="region of interest" description="Disordered" evidence="1">
    <location>
        <begin position="1"/>
        <end position="68"/>
    </location>
</feature>
<dbReference type="AlphaFoldDB" id="A0A3N0XIB6"/>
<name>A0A3N0XIB6_ANAGA</name>
<dbReference type="Proteomes" id="UP000281406">
    <property type="component" value="Unassembled WGS sequence"/>
</dbReference>
<proteinExistence type="predicted"/>
<evidence type="ECO:0000313" key="3">
    <source>
        <dbReference type="Proteomes" id="UP000281406"/>
    </source>
</evidence>
<protein>
    <submittedName>
        <fullName evidence="2">Uncharacterized protein</fullName>
    </submittedName>
</protein>
<comment type="caution">
    <text evidence="2">The sequence shown here is derived from an EMBL/GenBank/DDBJ whole genome shotgun (WGS) entry which is preliminary data.</text>
</comment>
<gene>
    <name evidence="2" type="ORF">DPX16_11286</name>
</gene>
<accession>A0A3N0XIB6</accession>
<sequence>MLDTRRPSSMSVLRLPVPAGGSRRTANQNDQMARLTDEPRNRFNMSNRLKKSRRGPTSANGAEHTDKT</sequence>
<evidence type="ECO:0000313" key="2">
    <source>
        <dbReference type="EMBL" id="ROI36345.1"/>
    </source>
</evidence>
<evidence type="ECO:0000256" key="1">
    <source>
        <dbReference type="SAM" id="MobiDB-lite"/>
    </source>
</evidence>
<organism evidence="2 3">
    <name type="scientific">Anabarilius grahami</name>
    <name type="common">Kanglang fish</name>
    <name type="synonym">Barilius grahami</name>
    <dbReference type="NCBI Taxonomy" id="495550"/>
    <lineage>
        <taxon>Eukaryota</taxon>
        <taxon>Metazoa</taxon>
        <taxon>Chordata</taxon>
        <taxon>Craniata</taxon>
        <taxon>Vertebrata</taxon>
        <taxon>Euteleostomi</taxon>
        <taxon>Actinopterygii</taxon>
        <taxon>Neopterygii</taxon>
        <taxon>Teleostei</taxon>
        <taxon>Ostariophysi</taxon>
        <taxon>Cypriniformes</taxon>
        <taxon>Xenocyprididae</taxon>
        <taxon>Xenocypridinae</taxon>
        <taxon>Xenocypridinae incertae sedis</taxon>
        <taxon>Anabarilius</taxon>
    </lineage>
</organism>
<keyword evidence="3" id="KW-1185">Reference proteome</keyword>
<dbReference type="EMBL" id="RJVU01072388">
    <property type="protein sequence ID" value="ROI36345.1"/>
    <property type="molecule type" value="Genomic_DNA"/>
</dbReference>